<dbReference type="AlphaFoldDB" id="A0A5B9QFU3"/>
<proteinExistence type="predicted"/>
<keyword evidence="2" id="KW-0645">Protease</keyword>
<dbReference type="Gene3D" id="3.40.50.300">
    <property type="entry name" value="P-loop containing nucleotide triphosphate hydrolases"/>
    <property type="match status" value="1"/>
</dbReference>
<dbReference type="SUPFAM" id="SSF52540">
    <property type="entry name" value="P-loop containing nucleoside triphosphate hydrolases"/>
    <property type="match status" value="1"/>
</dbReference>
<dbReference type="PANTHER" id="PTHR23077">
    <property type="entry name" value="AAA-FAMILY ATPASE"/>
    <property type="match status" value="1"/>
</dbReference>
<dbReference type="SMART" id="SM00382">
    <property type="entry name" value="AAA"/>
    <property type="match status" value="1"/>
</dbReference>
<dbReference type="Pfam" id="PF00004">
    <property type="entry name" value="AAA"/>
    <property type="match status" value="1"/>
</dbReference>
<organism evidence="2 3">
    <name type="scientific">Bythopirellula goksoeyrii</name>
    <dbReference type="NCBI Taxonomy" id="1400387"/>
    <lineage>
        <taxon>Bacteria</taxon>
        <taxon>Pseudomonadati</taxon>
        <taxon>Planctomycetota</taxon>
        <taxon>Planctomycetia</taxon>
        <taxon>Pirellulales</taxon>
        <taxon>Lacipirellulaceae</taxon>
        <taxon>Bythopirellula</taxon>
    </lineage>
</organism>
<dbReference type="EMBL" id="CP042913">
    <property type="protein sequence ID" value="QEG37704.1"/>
    <property type="molecule type" value="Genomic_DNA"/>
</dbReference>
<accession>A0A5B9QFU3</accession>
<reference evidence="2 3" key="1">
    <citation type="submission" date="2019-08" db="EMBL/GenBank/DDBJ databases">
        <title>Deep-cultivation of Planctomycetes and their phenomic and genomic characterization uncovers novel biology.</title>
        <authorList>
            <person name="Wiegand S."/>
            <person name="Jogler M."/>
            <person name="Boedeker C."/>
            <person name="Pinto D."/>
            <person name="Vollmers J."/>
            <person name="Rivas-Marin E."/>
            <person name="Kohn T."/>
            <person name="Peeters S.H."/>
            <person name="Heuer A."/>
            <person name="Rast P."/>
            <person name="Oberbeckmann S."/>
            <person name="Bunk B."/>
            <person name="Jeske O."/>
            <person name="Meyerdierks A."/>
            <person name="Storesund J.E."/>
            <person name="Kallscheuer N."/>
            <person name="Luecker S."/>
            <person name="Lage O.M."/>
            <person name="Pohl T."/>
            <person name="Merkel B.J."/>
            <person name="Hornburger P."/>
            <person name="Mueller R.-W."/>
            <person name="Bruemmer F."/>
            <person name="Labrenz M."/>
            <person name="Spormann A.M."/>
            <person name="Op den Camp H."/>
            <person name="Overmann J."/>
            <person name="Amann R."/>
            <person name="Jetten M.S.M."/>
            <person name="Mascher T."/>
            <person name="Medema M.H."/>
            <person name="Devos D.P."/>
            <person name="Kaster A.-K."/>
            <person name="Ovreas L."/>
            <person name="Rohde M."/>
            <person name="Galperin M.Y."/>
            <person name="Jogler C."/>
        </authorList>
    </citation>
    <scope>NUCLEOTIDE SEQUENCE [LARGE SCALE GENOMIC DNA]</scope>
    <source>
        <strain evidence="2 3">Pr1d</strain>
    </source>
</reference>
<evidence type="ECO:0000313" key="3">
    <source>
        <dbReference type="Proteomes" id="UP000323917"/>
    </source>
</evidence>
<keyword evidence="2" id="KW-0378">Hydrolase</keyword>
<dbReference type="CDD" id="cd19481">
    <property type="entry name" value="RecA-like_protease"/>
    <property type="match status" value="1"/>
</dbReference>
<keyword evidence="2" id="KW-0482">Metalloprotease</keyword>
<evidence type="ECO:0000259" key="1">
    <source>
        <dbReference type="SMART" id="SM00382"/>
    </source>
</evidence>
<feature type="domain" description="AAA+ ATPase" evidence="1">
    <location>
        <begin position="120"/>
        <end position="252"/>
    </location>
</feature>
<dbReference type="InterPro" id="IPR050168">
    <property type="entry name" value="AAA_ATPase_domain"/>
</dbReference>
<dbReference type="Proteomes" id="UP000323917">
    <property type="component" value="Chromosome"/>
</dbReference>
<dbReference type="EC" id="3.4.24.-" evidence="2"/>
<protein>
    <submittedName>
        <fullName evidence="2">ATP-dependent zinc metalloprotease FtsH</fullName>
        <ecNumber evidence="2">3.4.24.-</ecNumber>
    </submittedName>
</protein>
<evidence type="ECO:0000313" key="2">
    <source>
        <dbReference type="EMBL" id="QEG37704.1"/>
    </source>
</evidence>
<dbReference type="GO" id="GO:0006508">
    <property type="term" value="P:proteolysis"/>
    <property type="evidence" value="ECO:0007669"/>
    <property type="project" value="UniProtKB-KW"/>
</dbReference>
<dbReference type="RefSeq" id="WP_148075898.1">
    <property type="nucleotide sequence ID" value="NZ_CP042913.1"/>
</dbReference>
<name>A0A5B9QFU3_9BACT</name>
<dbReference type="KEGG" id="bgok:Pr1d_50500"/>
<dbReference type="PANTHER" id="PTHR23077:SF198">
    <property type="entry name" value="ATP-DEPENDENT ZINC METALLOPROTEASE FTSH"/>
    <property type="match status" value="1"/>
</dbReference>
<sequence length="328" mass="36156">MATGEQVKALVRSFSAGDGEHFVSVAMQIASQAARTGKEKLAKDLRDLVDEIKKQQSSGTLTRPVPIARPSGELAGLLTVSYPKTLLSEMVLSEEVEPRLKRVLREYRHQNRLREHSLSARRKLLLVGPPGCGKTMTASALAGELKLPLFSVQLHGLITKFMGETAAKLHVIFESMHETRGVYLFDEFDAIGSNRGAKNDVGEIRRVLNSFLQFLEQDDSDSLVVAATNYVEMLDDALFRRFDDVIEYVIPTPEQVKALIENRLSSFGLGRIAWTKVKDVSAGLSHAEISRACDDAAKDCLLAGKSKVTTQLLVQAFSERSRGGTIRL</sequence>
<dbReference type="GO" id="GO:0016887">
    <property type="term" value="F:ATP hydrolysis activity"/>
    <property type="evidence" value="ECO:0007669"/>
    <property type="project" value="InterPro"/>
</dbReference>
<dbReference type="GO" id="GO:0008237">
    <property type="term" value="F:metallopeptidase activity"/>
    <property type="evidence" value="ECO:0007669"/>
    <property type="project" value="UniProtKB-KW"/>
</dbReference>
<keyword evidence="3" id="KW-1185">Reference proteome</keyword>
<dbReference type="InterPro" id="IPR027417">
    <property type="entry name" value="P-loop_NTPase"/>
</dbReference>
<gene>
    <name evidence="2" type="primary">ftsH_3</name>
    <name evidence="2" type="ORF">Pr1d_50500</name>
</gene>
<dbReference type="GO" id="GO:0005524">
    <property type="term" value="F:ATP binding"/>
    <property type="evidence" value="ECO:0007669"/>
    <property type="project" value="InterPro"/>
</dbReference>
<dbReference type="InterPro" id="IPR003959">
    <property type="entry name" value="ATPase_AAA_core"/>
</dbReference>
<dbReference type="InterPro" id="IPR003593">
    <property type="entry name" value="AAA+_ATPase"/>
</dbReference>
<dbReference type="OrthoDB" id="9806903at2"/>